<dbReference type="InterPro" id="IPR036890">
    <property type="entry name" value="HATPase_C_sf"/>
</dbReference>
<dbReference type="PANTHER" id="PTHR24421">
    <property type="entry name" value="NITRATE/NITRITE SENSOR PROTEIN NARX-RELATED"/>
    <property type="match status" value="1"/>
</dbReference>
<dbReference type="Pfam" id="PF02518">
    <property type="entry name" value="HATPase_c"/>
    <property type="match status" value="1"/>
</dbReference>
<dbReference type="GO" id="GO:0016020">
    <property type="term" value="C:membrane"/>
    <property type="evidence" value="ECO:0007669"/>
    <property type="project" value="UniProtKB-SubCell"/>
</dbReference>
<evidence type="ECO:0000256" key="13">
    <source>
        <dbReference type="SAM" id="Coils"/>
    </source>
</evidence>
<dbReference type="GO" id="GO:0000155">
    <property type="term" value="F:phosphorelay sensor kinase activity"/>
    <property type="evidence" value="ECO:0007669"/>
    <property type="project" value="InterPro"/>
</dbReference>
<keyword evidence="10 14" id="KW-1133">Transmembrane helix</keyword>
<keyword evidence="7" id="KW-0547">Nucleotide-binding</keyword>
<feature type="transmembrane region" description="Helical" evidence="14">
    <location>
        <begin position="180"/>
        <end position="202"/>
    </location>
</feature>
<dbReference type="InterPro" id="IPR003594">
    <property type="entry name" value="HATPase_dom"/>
</dbReference>
<keyword evidence="11" id="KW-0902">Two-component regulatory system</keyword>
<keyword evidence="8 16" id="KW-0418">Kinase</keyword>
<keyword evidence="6 14" id="KW-0812">Transmembrane</keyword>
<keyword evidence="12 14" id="KW-0472">Membrane</keyword>
<dbReference type="Gene3D" id="1.20.5.1930">
    <property type="match status" value="1"/>
</dbReference>
<evidence type="ECO:0000256" key="10">
    <source>
        <dbReference type="ARBA" id="ARBA00022989"/>
    </source>
</evidence>
<keyword evidence="4" id="KW-0597">Phosphoprotein</keyword>
<evidence type="ECO:0000256" key="12">
    <source>
        <dbReference type="ARBA" id="ARBA00023136"/>
    </source>
</evidence>
<feature type="domain" description="Histidine kinase" evidence="15">
    <location>
        <begin position="276"/>
        <end position="470"/>
    </location>
</feature>
<evidence type="ECO:0000256" key="4">
    <source>
        <dbReference type="ARBA" id="ARBA00022553"/>
    </source>
</evidence>
<dbReference type="RefSeq" id="WP_109672916.1">
    <property type="nucleotide sequence ID" value="NZ_QGDT01000001.1"/>
</dbReference>
<dbReference type="OrthoDB" id="9760839at2"/>
<comment type="caution">
    <text evidence="16">The sequence shown here is derived from an EMBL/GenBank/DDBJ whole genome shotgun (WGS) entry which is preliminary data.</text>
</comment>
<keyword evidence="17" id="KW-1185">Reference proteome</keyword>
<evidence type="ECO:0000259" key="15">
    <source>
        <dbReference type="PROSITE" id="PS50109"/>
    </source>
</evidence>
<evidence type="ECO:0000313" key="16">
    <source>
        <dbReference type="EMBL" id="PWJ60613.1"/>
    </source>
</evidence>
<gene>
    <name evidence="16" type="ORF">CLV98_101798</name>
</gene>
<evidence type="ECO:0000256" key="8">
    <source>
        <dbReference type="ARBA" id="ARBA00022777"/>
    </source>
</evidence>
<accession>A0A316ASD7</accession>
<evidence type="ECO:0000256" key="1">
    <source>
        <dbReference type="ARBA" id="ARBA00000085"/>
    </source>
</evidence>
<dbReference type="SUPFAM" id="SSF55874">
    <property type="entry name" value="ATPase domain of HSP90 chaperone/DNA topoisomerase II/histidine kinase"/>
    <property type="match status" value="1"/>
</dbReference>
<dbReference type="EC" id="2.7.13.3" evidence="3"/>
<evidence type="ECO:0000256" key="7">
    <source>
        <dbReference type="ARBA" id="ARBA00022741"/>
    </source>
</evidence>
<dbReference type="InterPro" id="IPR050482">
    <property type="entry name" value="Sensor_HK_TwoCompSys"/>
</dbReference>
<protein>
    <recommendedName>
        <fullName evidence="3">histidine kinase</fullName>
        <ecNumber evidence="3">2.7.13.3</ecNumber>
    </recommendedName>
</protein>
<organism evidence="16 17">
    <name type="scientific">Dyadobacter jejuensis</name>
    <dbReference type="NCBI Taxonomy" id="1082580"/>
    <lineage>
        <taxon>Bacteria</taxon>
        <taxon>Pseudomonadati</taxon>
        <taxon>Bacteroidota</taxon>
        <taxon>Cytophagia</taxon>
        <taxon>Cytophagales</taxon>
        <taxon>Spirosomataceae</taxon>
        <taxon>Dyadobacter</taxon>
    </lineage>
</organism>
<evidence type="ECO:0000256" key="3">
    <source>
        <dbReference type="ARBA" id="ARBA00012438"/>
    </source>
</evidence>
<dbReference type="CDD" id="cd16917">
    <property type="entry name" value="HATPase_UhpB-NarQ-NarX-like"/>
    <property type="match status" value="1"/>
</dbReference>
<comment type="catalytic activity">
    <reaction evidence="1">
        <text>ATP + protein L-histidine = ADP + protein N-phospho-L-histidine.</text>
        <dbReference type="EC" id="2.7.13.3"/>
    </reaction>
</comment>
<evidence type="ECO:0000256" key="11">
    <source>
        <dbReference type="ARBA" id="ARBA00023012"/>
    </source>
</evidence>
<dbReference type="Pfam" id="PF13675">
    <property type="entry name" value="PilJ"/>
    <property type="match status" value="1"/>
</dbReference>
<evidence type="ECO:0000256" key="5">
    <source>
        <dbReference type="ARBA" id="ARBA00022679"/>
    </source>
</evidence>
<dbReference type="PANTHER" id="PTHR24421:SF10">
    <property type="entry name" value="NITRATE_NITRITE SENSOR PROTEIN NARQ"/>
    <property type="match status" value="1"/>
</dbReference>
<sequence>MQKLDKSVAESLTRFYIVALFVIAFLTISGLFLIRKTISSLNHDGRIVNVAGRQRMLSQRLTKLAILRQDGRPTSDAMALDSLLELWNDSHQQLLNKKLLVNGETVTWKSDTLDRMFKELGPTYEILYTNFSKIVEGGDVAALEAILTYESEYLKRMDEIVFQFDQESYARLKNLERIEWILDLMTIMVLFAEGLLIFRPVVNTTRRVVRMLSESEEKLHRSNQKLHAANDELRRAQKELDEAQEEKYQLKLAEQRIRAAALIEGQEEERKRFALELHDGIGQMLTGLKLHAERLGTIPADEAQRLSRVEKLVGLIQETIQTTRQVSFNLMPSSLHDFGIGSALKVLTQQLTDSSGIPIHYEGEVERIELTKQAAIGLYRIAQEALNNAVRHAHATQAWVLLRKEEGKVILSIADNGCGFNTDQVQQAQAYGLGHNGLENMRTRTHLLNGQFEIESVAGTGSKLTIIINI</sequence>
<evidence type="ECO:0000256" key="6">
    <source>
        <dbReference type="ARBA" id="ARBA00022692"/>
    </source>
</evidence>
<dbReference type="InterPro" id="IPR029095">
    <property type="entry name" value="NarX-like_N"/>
</dbReference>
<dbReference type="EMBL" id="QGDT01000001">
    <property type="protein sequence ID" value="PWJ60613.1"/>
    <property type="molecule type" value="Genomic_DNA"/>
</dbReference>
<dbReference type="Pfam" id="PF07730">
    <property type="entry name" value="HisKA_3"/>
    <property type="match status" value="1"/>
</dbReference>
<keyword evidence="9" id="KW-0067">ATP-binding</keyword>
<comment type="subcellular location">
    <subcellularLocation>
        <location evidence="2">Membrane</location>
        <topology evidence="2">Multi-pass membrane protein</topology>
    </subcellularLocation>
</comment>
<keyword evidence="5" id="KW-0808">Transferase</keyword>
<dbReference type="InterPro" id="IPR005467">
    <property type="entry name" value="His_kinase_dom"/>
</dbReference>
<reference evidence="16 17" key="1">
    <citation type="submission" date="2018-03" db="EMBL/GenBank/DDBJ databases">
        <title>Genomic Encyclopedia of Archaeal and Bacterial Type Strains, Phase II (KMG-II): from individual species to whole genera.</title>
        <authorList>
            <person name="Goeker M."/>
        </authorList>
    </citation>
    <scope>NUCLEOTIDE SEQUENCE [LARGE SCALE GENOMIC DNA]</scope>
    <source>
        <strain evidence="16 17">DSM 100346</strain>
    </source>
</reference>
<evidence type="ECO:0000256" key="9">
    <source>
        <dbReference type="ARBA" id="ARBA00022840"/>
    </source>
</evidence>
<dbReference type="PROSITE" id="PS50109">
    <property type="entry name" value="HIS_KIN"/>
    <property type="match status" value="1"/>
</dbReference>
<dbReference type="Gene3D" id="3.30.565.10">
    <property type="entry name" value="Histidine kinase-like ATPase, C-terminal domain"/>
    <property type="match status" value="1"/>
</dbReference>
<dbReference type="SMART" id="SM00387">
    <property type="entry name" value="HATPase_c"/>
    <property type="match status" value="1"/>
</dbReference>
<dbReference type="GO" id="GO:0005524">
    <property type="term" value="F:ATP binding"/>
    <property type="evidence" value="ECO:0007669"/>
    <property type="project" value="UniProtKB-KW"/>
</dbReference>
<keyword evidence="13" id="KW-0175">Coiled coil</keyword>
<proteinExistence type="predicted"/>
<evidence type="ECO:0000313" key="17">
    <source>
        <dbReference type="Proteomes" id="UP000245880"/>
    </source>
</evidence>
<feature type="coiled-coil region" evidence="13">
    <location>
        <begin position="212"/>
        <end position="256"/>
    </location>
</feature>
<dbReference type="AlphaFoldDB" id="A0A316ASD7"/>
<evidence type="ECO:0000256" key="14">
    <source>
        <dbReference type="SAM" id="Phobius"/>
    </source>
</evidence>
<feature type="transmembrane region" description="Helical" evidence="14">
    <location>
        <begin position="15"/>
        <end position="34"/>
    </location>
</feature>
<dbReference type="InterPro" id="IPR011712">
    <property type="entry name" value="Sig_transdc_His_kin_sub3_dim/P"/>
</dbReference>
<dbReference type="Proteomes" id="UP000245880">
    <property type="component" value="Unassembled WGS sequence"/>
</dbReference>
<dbReference type="GO" id="GO:0046983">
    <property type="term" value="F:protein dimerization activity"/>
    <property type="evidence" value="ECO:0007669"/>
    <property type="project" value="InterPro"/>
</dbReference>
<name>A0A316ASD7_9BACT</name>
<evidence type="ECO:0000256" key="2">
    <source>
        <dbReference type="ARBA" id="ARBA00004141"/>
    </source>
</evidence>